<dbReference type="Pfam" id="PF20416">
    <property type="entry name" value="UTP20"/>
    <property type="match status" value="1"/>
</dbReference>
<dbReference type="PANTHER" id="PTHR17695">
    <property type="entry name" value="SMALL SUBUNIT PROCESSOME COMPONENT 20 HOMOLOG"/>
    <property type="match status" value="1"/>
</dbReference>
<gene>
    <name evidence="5" type="ORF">BDFB_003991</name>
</gene>
<comment type="caution">
    <text evidence="5">The sequence shown here is derived from an EMBL/GenBank/DDBJ whole genome shotgun (WGS) entry which is preliminary data.</text>
</comment>
<dbReference type="InterPro" id="IPR011989">
    <property type="entry name" value="ARM-like"/>
</dbReference>
<dbReference type="EMBL" id="QDEB01130622">
    <property type="protein sequence ID" value="RZB39164.1"/>
    <property type="molecule type" value="Genomic_DNA"/>
</dbReference>
<keyword evidence="6" id="KW-1185">Reference proteome</keyword>
<feature type="coiled-coil region" evidence="1">
    <location>
        <begin position="2510"/>
        <end position="2578"/>
    </location>
</feature>
<dbReference type="OrthoDB" id="360653at2759"/>
<proteinExistence type="predicted"/>
<evidence type="ECO:0000259" key="3">
    <source>
        <dbReference type="Pfam" id="PF20416"/>
    </source>
</evidence>
<evidence type="ECO:0000313" key="5">
    <source>
        <dbReference type="EMBL" id="RZB39164.1"/>
    </source>
</evidence>
<dbReference type="InterPro" id="IPR052575">
    <property type="entry name" value="SSU_processome_comp_20"/>
</dbReference>
<evidence type="ECO:0000256" key="1">
    <source>
        <dbReference type="SAM" id="Coils"/>
    </source>
</evidence>
<feature type="domain" description="U3 small nucleolar RNA-associated protein 20 C-terminal" evidence="4">
    <location>
        <begin position="2239"/>
        <end position="2566"/>
    </location>
</feature>
<dbReference type="Gene3D" id="1.25.10.10">
    <property type="entry name" value="Leucine-rich Repeat Variant"/>
    <property type="match status" value="3"/>
</dbReference>
<feature type="non-terminal residue" evidence="5">
    <location>
        <position position="2672"/>
    </location>
</feature>
<dbReference type="InterPro" id="IPR057525">
    <property type="entry name" value="UTP20_C"/>
</dbReference>
<evidence type="ECO:0000313" key="6">
    <source>
        <dbReference type="Proteomes" id="UP000292052"/>
    </source>
</evidence>
<dbReference type="InterPro" id="IPR011430">
    <property type="entry name" value="UTP20_N"/>
</dbReference>
<dbReference type="SUPFAM" id="SSF48371">
    <property type="entry name" value="ARM repeat"/>
    <property type="match status" value="3"/>
</dbReference>
<evidence type="ECO:0000259" key="4">
    <source>
        <dbReference type="Pfam" id="PF23099"/>
    </source>
</evidence>
<dbReference type="STRING" id="1661398.A0A482V7J5"/>
<dbReference type="GO" id="GO:0030686">
    <property type="term" value="C:90S preribosome"/>
    <property type="evidence" value="ECO:0007669"/>
    <property type="project" value="TreeGrafter"/>
</dbReference>
<organism evidence="5 6">
    <name type="scientific">Asbolus verrucosus</name>
    <name type="common">Desert ironclad beetle</name>
    <dbReference type="NCBI Taxonomy" id="1661398"/>
    <lineage>
        <taxon>Eukaryota</taxon>
        <taxon>Metazoa</taxon>
        <taxon>Ecdysozoa</taxon>
        <taxon>Arthropoda</taxon>
        <taxon>Hexapoda</taxon>
        <taxon>Insecta</taxon>
        <taxon>Pterygota</taxon>
        <taxon>Neoptera</taxon>
        <taxon>Endopterygota</taxon>
        <taxon>Coleoptera</taxon>
        <taxon>Polyphaga</taxon>
        <taxon>Cucujiformia</taxon>
        <taxon>Tenebrionidae</taxon>
        <taxon>Pimeliinae</taxon>
        <taxon>Asbolus</taxon>
    </lineage>
</organism>
<reference evidence="5 6" key="1">
    <citation type="submission" date="2017-03" db="EMBL/GenBank/DDBJ databases">
        <title>Genome of the blue death feigning beetle - Asbolus verrucosus.</title>
        <authorList>
            <person name="Rider S.D."/>
        </authorList>
    </citation>
    <scope>NUCLEOTIDE SEQUENCE [LARGE SCALE GENOMIC DNA]</scope>
    <source>
        <strain evidence="5">Butters</strain>
        <tissue evidence="5">Head and leg muscle</tissue>
    </source>
</reference>
<name>A0A482V7J5_ASBVE</name>
<accession>A0A482V7J5</accession>
<evidence type="ECO:0000259" key="2">
    <source>
        <dbReference type="Pfam" id="PF07539"/>
    </source>
</evidence>
<dbReference type="InterPro" id="IPR016024">
    <property type="entry name" value="ARM-type_fold"/>
</dbReference>
<protein>
    <submittedName>
        <fullName evidence="5">Small subunit processome component 20-like</fullName>
    </submittedName>
</protein>
<sequence>MKNKPTRHKDSNIFKFQPFAERIANIDIDIFHRIGHENEADGDDAECYFYQAIEHWSILNLTESFDSFKKEIKAHTLVTLPQLILDKERVVEVLLKHLSIVVAVAKDLHKDFYQYYKEFLEVLIDLLNTKDTEQLEWTFTSLAYLFKFLWRSFVKDIATVFNTLLPLLSNTRPDYINSFAAGSFAFVARKVKDWPTFLLHILKTVKTKRDGVEGCGKLFFEIIHGVSGQFHSCAQTVLPFLFESLSNTNLPQDTLFEIMEQMIGNMVVTIHPQKSELLWNCLTTSLDNLVKNWKNSKEEKVAVVIELILKLLGQSVEHRQGRMLLNPFPVIQTISNVLSNGDLPESTLLYATQIYILLLLSKNVKLTQEQASTIVKKVLSLSQESVLLYFVDNVSSFTAFEALILPTFLKHCLGANFNDEFAKILTHLILKKAPLVKSGIDLPKWTKYPIDFGSKENNLLIENIFLERLNVSEFENYISSLICLPHLHLIDGGKIEYERTNEDKSNLKKLLFLLNNTVECIIHLNQFDVMLEHFNIFVDILTPLAEEWDYIWALNILNLLITALQNHESIVNMTTLLTLNKVLASNFSSPYHEIRLLTAHLYTFFEHLSEFDLKHSSDPDVPKEEFAVFSICYRVESIDPQVHTYRDQLQNLEKLNFDKPQMIMCNKTDFKTIPLRYLCGCLYINFKLLWDPVMNIIETHAHGLKVDEFWGVYGEELKKVVERIRNWETKESGLIVSKWTFLEDLYQTSEPLEETVDEGYEDETTQTKETKELAPKFIKGKSNLQALLRFLAVFSKIRSPKSMYREPELNKLYFDFLQHKNPEVQTLALDCIMNYKHKFLIPYKDNLYNLIDDKKFKSELTAFRIDKDANTVQEEHREDLVPIIMRIVFSKMIAKTGLRTGGKSSGQLRRNLVLRFLAGCEEKEMLTFIKMVMRYYNKYLREDPEMMVDVLSKDIDLENFLPPKRIQSTINLLNVILEQFGGLMGNDLLTFILEIVLIIGAALKGAFQQISNVHAGYLPILRTLRTSSIKIIERFFEQFDRYPWTSKQINAVFKVFVWPYLDKLNVEGIHSPTTLLKLFIQWGSNPRYFSLLVKHEHSNPDQFVLPHVIELLLNEKSNLTVVKAIEEMLEKLLSLQADEEDLQLVIPIDNLLPIAKHILDRITVDDKLNYGSCILLPYIPSVLKKIKRKLEGKNKNLNQRELFILSRISELVWEADISASTLKLLLPIVLKRCTGPVGEEVVMQLLTTVNNLLNKVSNPQEHLKQISPLFGEVSFGAGRKLLIQILKIICKNGNLNRAPALIEGLNAFDQKWIDQPDFQKRHDTFTDIQKAIDAQQIEVELGILIIYNCFYLLKNEKDLSMRENSSHGLKQLCHYLIVKHPKELDYLLNETVLSLIRSGMKSRNDYFRNECIQFLGHLSRECPESHVVFRDLNRYTNKNDLEVDFFENITHLQLHRHARALLKFSSVTKELNTSPNIRTLTQFVLPLASFYLCNEKYAGKNSVIDAAIDCFGVVCRILPWHQYEGILKYYLAKLRKNVDHQKQLVRIIVIILDTFHYDLSKGQISSVQGDKIEEENREITVEEENESTELQIDEALDLQTVEDEEDEESVKNVTICEKIPVLCKSTATRVTRSIQTVLLPQLHKALAELTHHDTSHKINRKKTGFEREEEDLLRVPISLALVKLLQRLPKEILEANLPGIFMKLCTFLKSHLESVRRVTRETLQKIMQTLGPDYLHLLLGEMIPLLNRGFQVHVLVFTIHAVLNCLKEFYKPTDIDRILLTVLQLCEADLFGSLSEEKEVAKISVKTSEAKSTKSFDTFQILAQFVTDKCLMDLVLPIKNVLQTSHSFKTVHKAEECLRHIALGLVDNNFVQIQSLLIFAYGTASESIPELIAQKKATISEKEKEILQRKRADCFIIPKLPVGRSGVRLNNVKSSAKTNAHLLIEFGLRLCFVMLKREKLKDDNYKPYLDPFVVVFKNCLTSKHVKLSTLTLQCLSWVFKYELPSLKEYLGDFVKEMFAILHKYASAGLSKGDNFDLVVATFKAIAVLVRDVKHHTIDADQLKMLLLYAEQDIHDHDRQATAFNLLKAIISRKLIVPEIHDVMQKVAELSVTSEMNHVRTQSRVVFHQYLMDYPLGDKLEKYVSFYVSQMSYEMQYGRESAIEMIKNLITSFPMKTLKEYSGTLFVTMGARLVNDEAPECRKQVAECLSLMLTRLGKKESEPLFDVVVLWLKDNKVSHRRLAAQLCGIFVSVEKCSFETRLPKLLPLILKQFGLEEKDDEEFERVKDHHLFQVVQMLLKICAQCPSFFKLKPVEDIARQVQGLLGHPHDWVRLSAAQFIGFVLSDTDIDELATLVANNEKRESGFLQTDPVKTVKSLTLDLCDQLRPGNIKSDLAEQVIKNLVFIARVLRKVPVKEGDDRKINLLWLTKRMRKIVNSEVVENTASTVLRNEVFKWIAAVATVLDLENITPIFSHLLAPLVREMITTEESNAPLRQLSKEVANLLKKKVGVEEYTKALSNLQQILSAKRAERKRARTQLAVTDPEVFAKKKIKRHEKKKDAKKRRIAEMKGTKKNFKRRKVVDLDPEAEKMHLLCLTVVGLLVSLTVSYDPTDPEVSSVLPPKGRFEAFYPRGEEGGSSRAAHSHGSFYKYRNPALVDAKNAAAYGFRFDGGR</sequence>
<dbReference type="GO" id="GO:0032040">
    <property type="term" value="C:small-subunit processome"/>
    <property type="evidence" value="ECO:0007669"/>
    <property type="project" value="TreeGrafter"/>
</dbReference>
<dbReference type="Pfam" id="PF23099">
    <property type="entry name" value="UTP20_C"/>
    <property type="match status" value="1"/>
</dbReference>
<dbReference type="Pfam" id="PF07539">
    <property type="entry name" value="UTP20_N"/>
    <property type="match status" value="1"/>
</dbReference>
<dbReference type="Proteomes" id="UP000292052">
    <property type="component" value="Unassembled WGS sequence"/>
</dbReference>
<dbReference type="PANTHER" id="PTHR17695:SF11">
    <property type="entry name" value="SMALL SUBUNIT PROCESSOME COMPONENT 20 HOMOLOG"/>
    <property type="match status" value="1"/>
</dbReference>
<keyword evidence="1" id="KW-0175">Coiled coil</keyword>
<feature type="domain" description="U3 small nucleolar RNA-associated protein 20 N-terminal" evidence="2">
    <location>
        <begin position="783"/>
        <end position="1404"/>
    </location>
</feature>
<dbReference type="InterPro" id="IPR046523">
    <property type="entry name" value="UTP20_dom"/>
</dbReference>
<feature type="domain" description="U3 small nucleolar RNA-associated protein 20" evidence="3">
    <location>
        <begin position="1667"/>
        <end position="1883"/>
    </location>
</feature>